<reference evidence="8" key="2">
    <citation type="journal article" date="2017" name="Genome Announc.">
        <title>Genome sequences of Cyberlindnera fabianii 65, Pichia kudriavzevii 129, and Saccharomyces cerevisiae 131 isolated from fermented masau fruits in Zimbabwe.</title>
        <authorList>
            <person name="van Rijswijck I.M.H."/>
            <person name="Derks M.F.L."/>
            <person name="Abee T."/>
            <person name="de Ridder D."/>
            <person name="Smid E.J."/>
        </authorList>
    </citation>
    <scope>NUCLEOTIDE SEQUENCE [LARGE SCALE GENOMIC DNA]</scope>
    <source>
        <strain evidence="8">65</strain>
    </source>
</reference>
<dbReference type="PANTHER" id="PTHR12521:SF0">
    <property type="entry name" value="ADP-RIBOSE GLYCOHYDROLASE OARD1"/>
    <property type="match status" value="1"/>
</dbReference>
<dbReference type="OrthoDB" id="2155246at2759"/>
<evidence type="ECO:0000256" key="1">
    <source>
        <dbReference type="ARBA" id="ARBA00006575"/>
    </source>
</evidence>
<keyword evidence="8" id="KW-1185">Reference proteome</keyword>
<dbReference type="OMA" id="HATNCIA"/>
<accession>A0A061ASK4</accession>
<dbReference type="InterPro" id="IPR050892">
    <property type="entry name" value="ADP-ribose_metab_enzymes"/>
</dbReference>
<evidence type="ECO:0000256" key="4">
    <source>
        <dbReference type="ARBA" id="ARBA00034427"/>
    </source>
</evidence>
<sequence>MGALNYITGNLLHASRPAILAHACNTHGIWGGGIAYQIALQFPAAEARYEDHCARHSPEQLIGTTFLIETQKDEPGNKGSDDPYIIACLFTSVGGGGFADAPAEIVKNTRLALEDLERQLKETSSEVLLGLKKVRGHWVVDLPKINAGIFRVPWDETEAVLKESGLDYNVYIV</sequence>
<evidence type="ECO:0000256" key="3">
    <source>
        <dbReference type="ARBA" id="ARBA00019744"/>
    </source>
</evidence>
<protein>
    <recommendedName>
        <fullName evidence="3">ADP-ribose 1''-phosphate phosphatase</fullName>
        <ecNumber evidence="2">3.1.3.84</ecNumber>
    </recommendedName>
</protein>
<reference evidence="6" key="1">
    <citation type="journal article" date="2014" name="Genome Announc.">
        <title>Genome sequence of the yeast Cyberlindnera fabianii (Hansenula fabianii).</title>
        <authorList>
            <person name="Freel K.C."/>
            <person name="Sarilar V."/>
            <person name="Neuveglise C."/>
            <person name="Devillers H."/>
            <person name="Friedrich A."/>
            <person name="Schacherer J."/>
        </authorList>
    </citation>
    <scope>NUCLEOTIDE SEQUENCE</scope>
    <source>
        <strain evidence="6">YJS4271</strain>
    </source>
</reference>
<dbReference type="GO" id="GO:0140291">
    <property type="term" value="P:peptidyl-glutamate ADP-deribosylation"/>
    <property type="evidence" value="ECO:0007669"/>
    <property type="project" value="TreeGrafter"/>
</dbReference>
<comment type="similarity">
    <text evidence="1">Belongs to the POA1 family.</text>
</comment>
<evidence type="ECO:0000256" key="2">
    <source>
        <dbReference type="ARBA" id="ARBA00012983"/>
    </source>
</evidence>
<organism evidence="6">
    <name type="scientific">Cyberlindnera fabianii</name>
    <name type="common">Yeast</name>
    <name type="synonym">Hansenula fabianii</name>
    <dbReference type="NCBI Taxonomy" id="36022"/>
    <lineage>
        <taxon>Eukaryota</taxon>
        <taxon>Fungi</taxon>
        <taxon>Dikarya</taxon>
        <taxon>Ascomycota</taxon>
        <taxon>Saccharomycotina</taxon>
        <taxon>Saccharomycetes</taxon>
        <taxon>Phaffomycetales</taxon>
        <taxon>Phaffomycetaceae</taxon>
        <taxon>Cyberlindnera</taxon>
    </lineage>
</organism>
<evidence type="ECO:0000313" key="8">
    <source>
        <dbReference type="Proteomes" id="UP000189513"/>
    </source>
</evidence>
<dbReference type="EMBL" id="LK052889">
    <property type="protein sequence ID" value="CDR40145.1"/>
    <property type="molecule type" value="Genomic_DNA"/>
</dbReference>
<dbReference type="Proteomes" id="UP000189513">
    <property type="component" value="Unassembled WGS sequence"/>
</dbReference>
<evidence type="ECO:0000313" key="6">
    <source>
        <dbReference type="EMBL" id="CDR40145.1"/>
    </source>
</evidence>
<evidence type="ECO:0000313" key="7">
    <source>
        <dbReference type="EMBL" id="ONH67712.1"/>
    </source>
</evidence>
<gene>
    <name evidence="7" type="ORF">BON22_2455</name>
    <name evidence="6" type="ORF">CYFA0S_04e04544g</name>
</gene>
<dbReference type="EMBL" id="MPUK01000004">
    <property type="protein sequence ID" value="ONH67712.1"/>
    <property type="molecule type" value="Genomic_DNA"/>
</dbReference>
<dbReference type="Pfam" id="PF01661">
    <property type="entry name" value="Macro"/>
    <property type="match status" value="1"/>
</dbReference>
<dbReference type="EC" id="3.1.3.84" evidence="2"/>
<dbReference type="Gene3D" id="3.40.220.10">
    <property type="entry name" value="Leucine Aminopeptidase, subunit E, domain 1"/>
    <property type="match status" value="1"/>
</dbReference>
<dbReference type="AlphaFoldDB" id="A0A061ASK4"/>
<dbReference type="InterPro" id="IPR043472">
    <property type="entry name" value="Macro_dom-like"/>
</dbReference>
<name>A0A061ASK4_CYBFA</name>
<comment type="catalytic activity">
    <reaction evidence="4">
        <text>ADP-alpha-D-ribose 1''-phosphate + H2O = ADP-D-ribose + phosphate</text>
        <dbReference type="Rhea" id="RHEA:25029"/>
        <dbReference type="ChEBI" id="CHEBI:15377"/>
        <dbReference type="ChEBI" id="CHEBI:43474"/>
        <dbReference type="ChEBI" id="CHEBI:57967"/>
        <dbReference type="ChEBI" id="CHEBI:58753"/>
        <dbReference type="EC" id="3.1.3.84"/>
    </reaction>
</comment>
<dbReference type="PROSITE" id="PS51154">
    <property type="entry name" value="MACRO"/>
    <property type="match status" value="1"/>
</dbReference>
<dbReference type="PANTHER" id="PTHR12521">
    <property type="entry name" value="PROTEIN C6ORF130"/>
    <property type="match status" value="1"/>
</dbReference>
<dbReference type="SUPFAM" id="SSF52949">
    <property type="entry name" value="Macro domain-like"/>
    <property type="match status" value="1"/>
</dbReference>
<dbReference type="VEuPathDB" id="FungiDB:BON22_2455"/>
<dbReference type="SMART" id="SM00506">
    <property type="entry name" value="A1pp"/>
    <property type="match status" value="1"/>
</dbReference>
<evidence type="ECO:0000259" key="5">
    <source>
        <dbReference type="PROSITE" id="PS51154"/>
    </source>
</evidence>
<proteinExistence type="inferred from homology"/>
<reference evidence="7" key="3">
    <citation type="submission" date="2017-01" db="EMBL/GenBank/DDBJ databases">
        <authorList>
            <person name="Mah S.A."/>
            <person name="Swanson W.J."/>
            <person name="Moy G.W."/>
            <person name="Vacquier V.D."/>
        </authorList>
    </citation>
    <scope>NUCLEOTIDE SEQUENCE [LARGE SCALE GENOMIC DNA]</scope>
    <source>
        <strain evidence="7">65</strain>
    </source>
</reference>
<dbReference type="InterPro" id="IPR002589">
    <property type="entry name" value="Macro_dom"/>
</dbReference>
<feature type="domain" description="Macro" evidence="5">
    <location>
        <begin position="1"/>
        <end position="173"/>
    </location>
</feature>